<comment type="caution">
    <text evidence="7">The sequence shown here is derived from an EMBL/GenBank/DDBJ whole genome shotgun (WGS) entry which is preliminary data.</text>
</comment>
<comment type="subcellular location">
    <subcellularLocation>
        <location evidence="1">Membrane</location>
        <topology evidence="1">Multi-pass membrane protein</topology>
    </subcellularLocation>
</comment>
<dbReference type="RefSeq" id="XP_053584127.1">
    <property type="nucleotide sequence ID" value="XM_053729355.1"/>
</dbReference>
<dbReference type="Proteomes" id="UP000483820">
    <property type="component" value="Chromosome IV"/>
</dbReference>
<dbReference type="KEGG" id="crq:GCK72_012730"/>
<dbReference type="GO" id="GO:0016020">
    <property type="term" value="C:membrane"/>
    <property type="evidence" value="ECO:0007669"/>
    <property type="project" value="UniProtKB-SubCell"/>
</dbReference>
<dbReference type="InterPro" id="IPR019421">
    <property type="entry name" value="7TM_GPCR_serpentine_rcpt_Srd"/>
</dbReference>
<feature type="transmembrane region" description="Helical" evidence="6">
    <location>
        <begin position="42"/>
        <end position="64"/>
    </location>
</feature>
<feature type="transmembrane region" description="Helical" evidence="6">
    <location>
        <begin position="128"/>
        <end position="148"/>
    </location>
</feature>
<evidence type="ECO:0008006" key="9">
    <source>
        <dbReference type="Google" id="ProtNLM"/>
    </source>
</evidence>
<gene>
    <name evidence="7" type="ORF">GCK72_012730</name>
</gene>
<feature type="transmembrane region" description="Helical" evidence="6">
    <location>
        <begin position="76"/>
        <end position="95"/>
    </location>
</feature>
<protein>
    <recommendedName>
        <fullName evidence="9">G-protein coupled receptors family 1 profile domain-containing protein</fullName>
    </recommendedName>
</protein>
<comment type="similarity">
    <text evidence="2">Belongs to the nematode receptor-like protein srd family.</text>
</comment>
<dbReference type="AlphaFoldDB" id="A0A6A5GLX5"/>
<accession>A0A6A5GLX5</accession>
<keyword evidence="4 6" id="KW-1133">Transmembrane helix</keyword>
<evidence type="ECO:0000256" key="4">
    <source>
        <dbReference type="ARBA" id="ARBA00022989"/>
    </source>
</evidence>
<dbReference type="PANTHER" id="PTHR22945">
    <property type="entry name" value="SERPENTINE RECEPTOR, CLASS D DELTA"/>
    <property type="match status" value="1"/>
</dbReference>
<evidence type="ECO:0000256" key="1">
    <source>
        <dbReference type="ARBA" id="ARBA00004141"/>
    </source>
</evidence>
<evidence type="ECO:0000256" key="2">
    <source>
        <dbReference type="ARBA" id="ARBA00009166"/>
    </source>
</evidence>
<proteinExistence type="inferred from homology"/>
<evidence type="ECO:0000256" key="3">
    <source>
        <dbReference type="ARBA" id="ARBA00022692"/>
    </source>
</evidence>
<sequence length="267" mass="30129">MDILAAGTSGLLLERFLSTGDTILIISRGCCTSHISCFSGHILFISFLQHNLIWLVFSYFFRYCILHRTAPPTQKVIFAAVACYLPNLIHSVIWINMFAENKISKAPKIFSKPSDQVMAGWVVEKSSWAVLVLLGISSVLVFAFYLLVRYNLVVFMRKNTARLSKNAFVFHRKLLETAHLQSSIPILILTGTVLFFAMHFTILNPIHVQYLPSILFTLTTIISPISYFIFLPPQWNFCFGVSKGQKESSMTATNNGIRSVNFAISVF</sequence>
<evidence type="ECO:0000256" key="6">
    <source>
        <dbReference type="SAM" id="Phobius"/>
    </source>
</evidence>
<keyword evidence="3 6" id="KW-0812">Transmembrane</keyword>
<reference evidence="7 8" key="1">
    <citation type="submission" date="2019-12" db="EMBL/GenBank/DDBJ databases">
        <title>Chromosome-level assembly of the Caenorhabditis remanei genome.</title>
        <authorList>
            <person name="Teterina A.A."/>
            <person name="Willis J.H."/>
            <person name="Phillips P.C."/>
        </authorList>
    </citation>
    <scope>NUCLEOTIDE SEQUENCE [LARGE SCALE GENOMIC DNA]</scope>
    <source>
        <strain evidence="7 8">PX506</strain>
        <tissue evidence="7">Whole organism</tissue>
    </source>
</reference>
<dbReference type="InterPro" id="IPR050920">
    <property type="entry name" value="Nematode_rcpt-like_delta"/>
</dbReference>
<dbReference type="Pfam" id="PF10317">
    <property type="entry name" value="7TM_GPCR_Srd"/>
    <property type="match status" value="1"/>
</dbReference>
<evidence type="ECO:0000313" key="8">
    <source>
        <dbReference type="Proteomes" id="UP000483820"/>
    </source>
</evidence>
<evidence type="ECO:0000313" key="7">
    <source>
        <dbReference type="EMBL" id="KAF1756277.1"/>
    </source>
</evidence>
<dbReference type="PANTHER" id="PTHR22945:SF9">
    <property type="entry name" value="SERPENTINE RECEPTOR, CLASS D (DELTA)-RELATED"/>
    <property type="match status" value="1"/>
</dbReference>
<evidence type="ECO:0000256" key="5">
    <source>
        <dbReference type="ARBA" id="ARBA00023136"/>
    </source>
</evidence>
<dbReference type="GeneID" id="9827864"/>
<keyword evidence="5 6" id="KW-0472">Membrane</keyword>
<organism evidence="7 8">
    <name type="scientific">Caenorhabditis remanei</name>
    <name type="common">Caenorhabditis vulgaris</name>
    <dbReference type="NCBI Taxonomy" id="31234"/>
    <lineage>
        <taxon>Eukaryota</taxon>
        <taxon>Metazoa</taxon>
        <taxon>Ecdysozoa</taxon>
        <taxon>Nematoda</taxon>
        <taxon>Chromadorea</taxon>
        <taxon>Rhabditida</taxon>
        <taxon>Rhabditina</taxon>
        <taxon>Rhabditomorpha</taxon>
        <taxon>Rhabditoidea</taxon>
        <taxon>Rhabditidae</taxon>
        <taxon>Peloderinae</taxon>
        <taxon>Caenorhabditis</taxon>
    </lineage>
</organism>
<dbReference type="CTD" id="9827864"/>
<feature type="transmembrane region" description="Helical" evidence="6">
    <location>
        <begin position="182"/>
        <end position="202"/>
    </location>
</feature>
<dbReference type="EMBL" id="WUAV01000004">
    <property type="protein sequence ID" value="KAF1756277.1"/>
    <property type="molecule type" value="Genomic_DNA"/>
</dbReference>
<name>A0A6A5GLX5_CAERE</name>
<feature type="transmembrane region" description="Helical" evidence="6">
    <location>
        <begin position="208"/>
        <end position="230"/>
    </location>
</feature>